<evidence type="ECO:0000256" key="1">
    <source>
        <dbReference type="SAM" id="Phobius"/>
    </source>
</evidence>
<accession>A0A811U665</accession>
<keyword evidence="1" id="KW-1133">Transmembrane helix</keyword>
<evidence type="ECO:0000313" key="2">
    <source>
        <dbReference type="EMBL" id="CAD6994261.1"/>
    </source>
</evidence>
<reference evidence="2" key="1">
    <citation type="submission" date="2020-11" db="EMBL/GenBank/DDBJ databases">
        <authorList>
            <person name="Whitehead M."/>
        </authorList>
    </citation>
    <scope>NUCLEOTIDE SEQUENCE</scope>
    <source>
        <strain evidence="2">EGII</strain>
    </source>
</reference>
<evidence type="ECO:0000313" key="3">
    <source>
        <dbReference type="Proteomes" id="UP000606786"/>
    </source>
</evidence>
<keyword evidence="3" id="KW-1185">Reference proteome</keyword>
<name>A0A811U665_CERCA</name>
<feature type="transmembrane region" description="Helical" evidence="1">
    <location>
        <begin position="12"/>
        <end position="29"/>
    </location>
</feature>
<keyword evidence="1" id="KW-0812">Transmembrane</keyword>
<sequence>MCACVPYTEQRNLVKLFPFFLLVVAASYLQFQNVFAIIVAFAGGIFLINLLVRFHKWSLHTITVNIVRSSSQRTLETLKTLYARHGRGRVALIADCRSL</sequence>
<dbReference type="AlphaFoldDB" id="A0A811U665"/>
<feature type="transmembrane region" description="Helical" evidence="1">
    <location>
        <begin position="35"/>
        <end position="52"/>
    </location>
</feature>
<comment type="caution">
    <text evidence="2">The sequence shown here is derived from an EMBL/GenBank/DDBJ whole genome shotgun (WGS) entry which is preliminary data.</text>
</comment>
<proteinExistence type="predicted"/>
<gene>
    <name evidence="2" type="ORF">CCAP1982_LOCUS3022</name>
</gene>
<protein>
    <submittedName>
        <fullName evidence="2">(Mediterranean fruit fly) hypothetical protein</fullName>
    </submittedName>
</protein>
<dbReference type="EMBL" id="CAJHJT010000001">
    <property type="protein sequence ID" value="CAD6994261.1"/>
    <property type="molecule type" value="Genomic_DNA"/>
</dbReference>
<dbReference type="Proteomes" id="UP000606786">
    <property type="component" value="Unassembled WGS sequence"/>
</dbReference>
<keyword evidence="1" id="KW-0472">Membrane</keyword>
<organism evidence="2 3">
    <name type="scientific">Ceratitis capitata</name>
    <name type="common">Mediterranean fruit fly</name>
    <name type="synonym">Tephritis capitata</name>
    <dbReference type="NCBI Taxonomy" id="7213"/>
    <lineage>
        <taxon>Eukaryota</taxon>
        <taxon>Metazoa</taxon>
        <taxon>Ecdysozoa</taxon>
        <taxon>Arthropoda</taxon>
        <taxon>Hexapoda</taxon>
        <taxon>Insecta</taxon>
        <taxon>Pterygota</taxon>
        <taxon>Neoptera</taxon>
        <taxon>Endopterygota</taxon>
        <taxon>Diptera</taxon>
        <taxon>Brachycera</taxon>
        <taxon>Muscomorpha</taxon>
        <taxon>Tephritoidea</taxon>
        <taxon>Tephritidae</taxon>
        <taxon>Ceratitis</taxon>
        <taxon>Ceratitis</taxon>
    </lineage>
</organism>